<dbReference type="AlphaFoldDB" id="A0A7E5VMK2"/>
<dbReference type="PANTHER" id="PTHR23259:SF82">
    <property type="entry name" value="SERINE PROTEASE INHIBITOR 1 PROTEIN"/>
    <property type="match status" value="1"/>
</dbReference>
<dbReference type="FunFam" id="2.10.25.10:FF:000674">
    <property type="entry name" value="Mucin-2"/>
    <property type="match status" value="1"/>
</dbReference>
<dbReference type="InParanoid" id="A0A7E5VMK2"/>
<dbReference type="CDD" id="cd19941">
    <property type="entry name" value="TIL"/>
    <property type="match status" value="1"/>
</dbReference>
<feature type="domain" description="TIL" evidence="4">
    <location>
        <begin position="92"/>
        <end position="155"/>
    </location>
</feature>
<evidence type="ECO:0000256" key="2">
    <source>
        <dbReference type="ARBA" id="ARBA00023157"/>
    </source>
</evidence>
<evidence type="ECO:0000313" key="6">
    <source>
        <dbReference type="RefSeq" id="XP_026729507.1"/>
    </source>
</evidence>
<dbReference type="InterPro" id="IPR036084">
    <property type="entry name" value="Ser_inhib-like_sf"/>
</dbReference>
<dbReference type="Proteomes" id="UP000322000">
    <property type="component" value="Chromosome 6"/>
</dbReference>
<organism evidence="5 6">
    <name type="scientific">Trichoplusia ni</name>
    <name type="common">Cabbage looper</name>
    <dbReference type="NCBI Taxonomy" id="7111"/>
    <lineage>
        <taxon>Eukaryota</taxon>
        <taxon>Metazoa</taxon>
        <taxon>Ecdysozoa</taxon>
        <taxon>Arthropoda</taxon>
        <taxon>Hexapoda</taxon>
        <taxon>Insecta</taxon>
        <taxon>Pterygota</taxon>
        <taxon>Neoptera</taxon>
        <taxon>Endopterygota</taxon>
        <taxon>Lepidoptera</taxon>
        <taxon>Glossata</taxon>
        <taxon>Ditrysia</taxon>
        <taxon>Noctuoidea</taxon>
        <taxon>Noctuidae</taxon>
        <taxon>Plusiinae</taxon>
        <taxon>Trichoplusia</taxon>
    </lineage>
</organism>
<dbReference type="SUPFAM" id="SSF57567">
    <property type="entry name" value="Serine protease inhibitors"/>
    <property type="match status" value="2"/>
</dbReference>
<keyword evidence="2" id="KW-1015">Disulfide bond</keyword>
<gene>
    <name evidence="6" type="primary">LOC113495112</name>
</gene>
<reference evidence="6" key="1">
    <citation type="submission" date="2025-08" db="UniProtKB">
        <authorList>
            <consortium name="RefSeq"/>
        </authorList>
    </citation>
    <scope>IDENTIFICATION</scope>
</reference>
<dbReference type="InterPro" id="IPR051368">
    <property type="entry name" value="SerProtInhib-TIL_Domain"/>
</dbReference>
<dbReference type="InterPro" id="IPR002919">
    <property type="entry name" value="TIL_dom"/>
</dbReference>
<sequence>MLRLLIVLVSCSTAMSRQVDKYDAESANCRPDEEYEWIYPCPGEETCITRDDRLLCLEDIQYKVPHCICKEGLYRAENGSCYNSEQCDKWKCPGDHEHFECASECDNVCATLDRQNKTNCPIRRYVHFDICSIRCYCDDGYARDDKGNCIPIEDCGNHTTTEESNL</sequence>
<evidence type="ECO:0000256" key="1">
    <source>
        <dbReference type="ARBA" id="ARBA00022690"/>
    </source>
</evidence>
<dbReference type="RefSeq" id="XP_026729507.1">
    <property type="nucleotide sequence ID" value="XM_026873706.1"/>
</dbReference>
<feature type="chain" id="PRO_5029016574" evidence="3">
    <location>
        <begin position="17"/>
        <end position="166"/>
    </location>
</feature>
<evidence type="ECO:0000256" key="3">
    <source>
        <dbReference type="SAM" id="SignalP"/>
    </source>
</evidence>
<dbReference type="Gene3D" id="2.10.25.10">
    <property type="entry name" value="Laminin"/>
    <property type="match status" value="2"/>
</dbReference>
<feature type="signal peptide" evidence="3">
    <location>
        <begin position="1"/>
        <end position="16"/>
    </location>
</feature>
<dbReference type="GeneID" id="113495112"/>
<keyword evidence="1" id="KW-0646">Protease inhibitor</keyword>
<keyword evidence="5" id="KW-1185">Reference proteome</keyword>
<proteinExistence type="predicted"/>
<dbReference type="GO" id="GO:0030414">
    <property type="term" value="F:peptidase inhibitor activity"/>
    <property type="evidence" value="ECO:0007669"/>
    <property type="project" value="UniProtKB-KW"/>
</dbReference>
<protein>
    <submittedName>
        <fullName evidence="6">SCO-spondin-like</fullName>
    </submittedName>
</protein>
<evidence type="ECO:0000259" key="4">
    <source>
        <dbReference type="Pfam" id="PF01826"/>
    </source>
</evidence>
<name>A0A7E5VMK2_TRINI</name>
<accession>A0A7E5VMK2</accession>
<dbReference type="KEGG" id="tnl:113495112"/>
<dbReference type="PANTHER" id="PTHR23259">
    <property type="entry name" value="RIDDLE"/>
    <property type="match status" value="1"/>
</dbReference>
<evidence type="ECO:0000313" key="5">
    <source>
        <dbReference type="Proteomes" id="UP000322000"/>
    </source>
</evidence>
<dbReference type="OrthoDB" id="6236007at2759"/>
<dbReference type="Pfam" id="PF01826">
    <property type="entry name" value="TIL"/>
    <property type="match status" value="1"/>
</dbReference>
<keyword evidence="3" id="KW-0732">Signal</keyword>